<evidence type="ECO:0000313" key="3">
    <source>
        <dbReference type="Proteomes" id="UP000244005"/>
    </source>
</evidence>
<dbReference type="AlphaFoldDB" id="A0A2R6WYY8"/>
<accession>A0A2R6WYY8</accession>
<name>A0A2R6WYY8_MARPO</name>
<organism evidence="2 3">
    <name type="scientific">Marchantia polymorpha</name>
    <name type="common">Common liverwort</name>
    <name type="synonym">Marchantia aquatica</name>
    <dbReference type="NCBI Taxonomy" id="3197"/>
    <lineage>
        <taxon>Eukaryota</taxon>
        <taxon>Viridiplantae</taxon>
        <taxon>Streptophyta</taxon>
        <taxon>Embryophyta</taxon>
        <taxon>Marchantiophyta</taxon>
        <taxon>Marchantiopsida</taxon>
        <taxon>Marchantiidae</taxon>
        <taxon>Marchantiales</taxon>
        <taxon>Marchantiaceae</taxon>
        <taxon>Marchantia</taxon>
    </lineage>
</organism>
<keyword evidence="1" id="KW-0732">Signal</keyword>
<dbReference type="EMBL" id="KZ772719">
    <property type="protein sequence ID" value="PTQ39072.1"/>
    <property type="molecule type" value="Genomic_DNA"/>
</dbReference>
<sequence>MCRQNTRPILLSVAIMLLSTIARPRLQCSTPLPAFALSKQFLGSHLSVLQKYVDSNVAFAMESAEDGGNSVSGFQRQLLLAFAAGCIFKSMLVVCLHAQAQSSVHFTVRSQVLEKQRLLLVATCVGASQYGSKSSDSDSASI</sequence>
<evidence type="ECO:0000313" key="2">
    <source>
        <dbReference type="EMBL" id="PTQ39072.1"/>
    </source>
</evidence>
<feature type="signal peptide" evidence="1">
    <location>
        <begin position="1"/>
        <end position="24"/>
    </location>
</feature>
<reference evidence="3" key="1">
    <citation type="journal article" date="2017" name="Cell">
        <title>Insights into land plant evolution garnered from the Marchantia polymorpha genome.</title>
        <authorList>
            <person name="Bowman J.L."/>
            <person name="Kohchi T."/>
            <person name="Yamato K.T."/>
            <person name="Jenkins J."/>
            <person name="Shu S."/>
            <person name="Ishizaki K."/>
            <person name="Yamaoka S."/>
            <person name="Nishihama R."/>
            <person name="Nakamura Y."/>
            <person name="Berger F."/>
            <person name="Adam C."/>
            <person name="Aki S.S."/>
            <person name="Althoff F."/>
            <person name="Araki T."/>
            <person name="Arteaga-Vazquez M.A."/>
            <person name="Balasubrmanian S."/>
            <person name="Barry K."/>
            <person name="Bauer D."/>
            <person name="Boehm C.R."/>
            <person name="Briginshaw L."/>
            <person name="Caballero-Perez J."/>
            <person name="Catarino B."/>
            <person name="Chen F."/>
            <person name="Chiyoda S."/>
            <person name="Chovatia M."/>
            <person name="Davies K.M."/>
            <person name="Delmans M."/>
            <person name="Demura T."/>
            <person name="Dierschke T."/>
            <person name="Dolan L."/>
            <person name="Dorantes-Acosta A.E."/>
            <person name="Eklund D.M."/>
            <person name="Florent S.N."/>
            <person name="Flores-Sandoval E."/>
            <person name="Fujiyama A."/>
            <person name="Fukuzawa H."/>
            <person name="Galik B."/>
            <person name="Grimanelli D."/>
            <person name="Grimwood J."/>
            <person name="Grossniklaus U."/>
            <person name="Hamada T."/>
            <person name="Haseloff J."/>
            <person name="Hetherington A.J."/>
            <person name="Higo A."/>
            <person name="Hirakawa Y."/>
            <person name="Hundley H.N."/>
            <person name="Ikeda Y."/>
            <person name="Inoue K."/>
            <person name="Inoue S.I."/>
            <person name="Ishida S."/>
            <person name="Jia Q."/>
            <person name="Kakita M."/>
            <person name="Kanazawa T."/>
            <person name="Kawai Y."/>
            <person name="Kawashima T."/>
            <person name="Kennedy M."/>
            <person name="Kinose K."/>
            <person name="Kinoshita T."/>
            <person name="Kohara Y."/>
            <person name="Koide E."/>
            <person name="Komatsu K."/>
            <person name="Kopischke S."/>
            <person name="Kubo M."/>
            <person name="Kyozuka J."/>
            <person name="Lagercrantz U."/>
            <person name="Lin S.S."/>
            <person name="Lindquist E."/>
            <person name="Lipzen A.M."/>
            <person name="Lu C.W."/>
            <person name="De Luna E."/>
            <person name="Martienssen R.A."/>
            <person name="Minamino N."/>
            <person name="Mizutani M."/>
            <person name="Mizutani M."/>
            <person name="Mochizuki N."/>
            <person name="Monte I."/>
            <person name="Mosher R."/>
            <person name="Nagasaki H."/>
            <person name="Nakagami H."/>
            <person name="Naramoto S."/>
            <person name="Nishitani K."/>
            <person name="Ohtani M."/>
            <person name="Okamoto T."/>
            <person name="Okumura M."/>
            <person name="Phillips J."/>
            <person name="Pollak B."/>
            <person name="Reinders A."/>
            <person name="Rovekamp M."/>
            <person name="Sano R."/>
            <person name="Sawa S."/>
            <person name="Schmid M.W."/>
            <person name="Shirakawa M."/>
            <person name="Solano R."/>
            <person name="Spunde A."/>
            <person name="Suetsugu N."/>
            <person name="Sugano S."/>
            <person name="Sugiyama A."/>
            <person name="Sun R."/>
            <person name="Suzuki Y."/>
            <person name="Takenaka M."/>
            <person name="Takezawa D."/>
            <person name="Tomogane H."/>
            <person name="Tsuzuki M."/>
            <person name="Ueda T."/>
            <person name="Umeda M."/>
            <person name="Ward J.M."/>
            <person name="Watanabe Y."/>
            <person name="Yazaki K."/>
            <person name="Yokoyama R."/>
            <person name="Yoshitake Y."/>
            <person name="Yotsui I."/>
            <person name="Zachgo S."/>
            <person name="Schmutz J."/>
        </authorList>
    </citation>
    <scope>NUCLEOTIDE SEQUENCE [LARGE SCALE GENOMIC DNA]</scope>
    <source>
        <strain evidence="3">Tak-1</strain>
    </source>
</reference>
<keyword evidence="3" id="KW-1185">Reference proteome</keyword>
<proteinExistence type="predicted"/>
<gene>
    <name evidence="2" type="ORF">MARPO_0047s0054</name>
</gene>
<dbReference type="Gramene" id="Mp6g13980.1">
    <property type="protein sequence ID" value="Mp6g13980.1.cds"/>
    <property type="gene ID" value="Mp6g13980"/>
</dbReference>
<feature type="chain" id="PRO_5015335176" description="Secreted protein" evidence="1">
    <location>
        <begin position="25"/>
        <end position="142"/>
    </location>
</feature>
<evidence type="ECO:0000256" key="1">
    <source>
        <dbReference type="SAM" id="SignalP"/>
    </source>
</evidence>
<evidence type="ECO:0008006" key="4">
    <source>
        <dbReference type="Google" id="ProtNLM"/>
    </source>
</evidence>
<protein>
    <recommendedName>
        <fullName evidence="4">Secreted protein</fullName>
    </recommendedName>
</protein>
<dbReference type="Proteomes" id="UP000244005">
    <property type="component" value="Unassembled WGS sequence"/>
</dbReference>